<keyword evidence="8" id="KW-1185">Reference proteome</keyword>
<feature type="transmembrane region" description="Helical" evidence="5">
    <location>
        <begin position="86"/>
        <end position="109"/>
    </location>
</feature>
<feature type="transmembrane region" description="Helical" evidence="5">
    <location>
        <begin position="364"/>
        <end position="384"/>
    </location>
</feature>
<feature type="transmembrane region" description="Helical" evidence="5">
    <location>
        <begin position="54"/>
        <end position="74"/>
    </location>
</feature>
<feature type="transmembrane region" description="Helical" evidence="5">
    <location>
        <begin position="115"/>
        <end position="135"/>
    </location>
</feature>
<evidence type="ECO:0000256" key="1">
    <source>
        <dbReference type="ARBA" id="ARBA00004141"/>
    </source>
</evidence>
<dbReference type="Proteomes" id="UP000294902">
    <property type="component" value="Unassembled WGS sequence"/>
</dbReference>
<dbReference type="AlphaFoldDB" id="A0A4R3MJU3"/>
<dbReference type="EMBL" id="SMAL01000011">
    <property type="protein sequence ID" value="TCT12871.1"/>
    <property type="molecule type" value="Genomic_DNA"/>
</dbReference>
<evidence type="ECO:0000256" key="2">
    <source>
        <dbReference type="ARBA" id="ARBA00022692"/>
    </source>
</evidence>
<dbReference type="Gene3D" id="1.20.1530.20">
    <property type="match status" value="1"/>
</dbReference>
<feature type="transmembrane region" description="Helical" evidence="5">
    <location>
        <begin position="331"/>
        <end position="352"/>
    </location>
</feature>
<dbReference type="GO" id="GO:0016020">
    <property type="term" value="C:membrane"/>
    <property type="evidence" value="ECO:0007669"/>
    <property type="project" value="UniProtKB-SubCell"/>
</dbReference>
<gene>
    <name evidence="7" type="ORF">EDC18_11142</name>
</gene>
<feature type="transmembrane region" description="Helical" evidence="5">
    <location>
        <begin position="222"/>
        <end position="240"/>
    </location>
</feature>
<accession>A0A4R3MJU3</accession>
<organism evidence="7 8">
    <name type="scientific">Natranaerovirga pectinivora</name>
    <dbReference type="NCBI Taxonomy" id="682400"/>
    <lineage>
        <taxon>Bacteria</taxon>
        <taxon>Bacillati</taxon>
        <taxon>Bacillota</taxon>
        <taxon>Clostridia</taxon>
        <taxon>Lachnospirales</taxon>
        <taxon>Natranaerovirgaceae</taxon>
        <taxon>Natranaerovirga</taxon>
    </lineage>
</organism>
<feature type="transmembrane region" description="Helical" evidence="5">
    <location>
        <begin position="147"/>
        <end position="169"/>
    </location>
</feature>
<dbReference type="InterPro" id="IPR006153">
    <property type="entry name" value="Cation/H_exchanger_TM"/>
</dbReference>
<dbReference type="Pfam" id="PF00999">
    <property type="entry name" value="Na_H_Exchanger"/>
    <property type="match status" value="1"/>
</dbReference>
<keyword evidence="4 5" id="KW-0472">Membrane</keyword>
<evidence type="ECO:0000313" key="7">
    <source>
        <dbReference type="EMBL" id="TCT12871.1"/>
    </source>
</evidence>
<evidence type="ECO:0000313" key="8">
    <source>
        <dbReference type="Proteomes" id="UP000294902"/>
    </source>
</evidence>
<comment type="subcellular location">
    <subcellularLocation>
        <location evidence="1">Membrane</location>
        <topology evidence="1">Multi-pass membrane protein</topology>
    </subcellularLocation>
</comment>
<evidence type="ECO:0000256" key="5">
    <source>
        <dbReference type="SAM" id="Phobius"/>
    </source>
</evidence>
<dbReference type="PANTHER" id="PTHR43021">
    <property type="entry name" value="NA(+)/H(+) ANTIPORTER-RELATED"/>
    <property type="match status" value="1"/>
</dbReference>
<comment type="caution">
    <text evidence="7">The sequence shown here is derived from an EMBL/GenBank/DDBJ whole genome shotgun (WGS) entry which is preliminary data.</text>
</comment>
<evidence type="ECO:0000259" key="6">
    <source>
        <dbReference type="Pfam" id="PF00999"/>
    </source>
</evidence>
<dbReference type="PANTHER" id="PTHR43021:SF2">
    <property type="entry name" value="CATION_H+ EXCHANGER DOMAIN-CONTAINING PROTEIN"/>
    <property type="match status" value="1"/>
</dbReference>
<sequence>MHILYYIAIILLSGLVLARIATLAKLPHVTGYLLAGILIGPYFLKLIPGDVIPQLTIISEFALGFIAYNIGSALNIKRIKQIKNGVFKIAIFESLGAVLVVTLSMIIIFRQSFGFSIVLGSIAAATAPAATMMIIRQYNAKGSLVDTLVPVVALDNAIGIILFSIMISVAKPFIESGDALRLTLGRELIQSFLDIGIAIAIGCVAGVVLSYLFDRLKSSDELLCIIIAVISLAIGVANIIDVSSMLLCMIIGATVTNLSISNIKTLSVIDKFTPPIYVIFFVLASLKLDIAVFRQVGLIGIAYIVVRVIGKLLGSYWGTKLVSSSKEIRTYLGYTLIPQAGVALGLSLLAEIKLPEIGGYIRTIIVASTIIYELVGPVIAKIALTKAGQISK</sequence>
<dbReference type="RefSeq" id="WP_165878581.1">
    <property type="nucleotide sequence ID" value="NZ_SMAL01000011.1"/>
</dbReference>
<evidence type="ECO:0000256" key="3">
    <source>
        <dbReference type="ARBA" id="ARBA00022989"/>
    </source>
</evidence>
<keyword evidence="2 5" id="KW-0812">Transmembrane</keyword>
<dbReference type="GO" id="GO:0015297">
    <property type="term" value="F:antiporter activity"/>
    <property type="evidence" value="ECO:0007669"/>
    <property type="project" value="InterPro"/>
</dbReference>
<feature type="domain" description="Cation/H+ exchanger transmembrane" evidence="6">
    <location>
        <begin position="9"/>
        <end position="374"/>
    </location>
</feature>
<protein>
    <submittedName>
        <fullName evidence="7">Transporter (CPA2 family)</fullName>
    </submittedName>
</protein>
<keyword evidence="3 5" id="KW-1133">Transmembrane helix</keyword>
<name>A0A4R3MJU3_9FIRM</name>
<feature type="transmembrane region" description="Helical" evidence="5">
    <location>
        <begin position="189"/>
        <end position="213"/>
    </location>
</feature>
<reference evidence="7 8" key="1">
    <citation type="submission" date="2019-03" db="EMBL/GenBank/DDBJ databases">
        <title>Genomic Encyclopedia of Type Strains, Phase IV (KMG-IV): sequencing the most valuable type-strain genomes for metagenomic binning, comparative biology and taxonomic classification.</title>
        <authorList>
            <person name="Goeker M."/>
        </authorList>
    </citation>
    <scope>NUCLEOTIDE SEQUENCE [LARGE SCALE GENOMIC DNA]</scope>
    <source>
        <strain evidence="7 8">DSM 24629</strain>
    </source>
</reference>
<proteinExistence type="predicted"/>
<evidence type="ECO:0000256" key="4">
    <source>
        <dbReference type="ARBA" id="ARBA00023136"/>
    </source>
</evidence>
<feature type="transmembrane region" description="Helical" evidence="5">
    <location>
        <begin position="6"/>
        <end position="24"/>
    </location>
</feature>
<dbReference type="InterPro" id="IPR038770">
    <property type="entry name" value="Na+/solute_symporter_sf"/>
</dbReference>
<dbReference type="GO" id="GO:1902600">
    <property type="term" value="P:proton transmembrane transport"/>
    <property type="evidence" value="ECO:0007669"/>
    <property type="project" value="InterPro"/>
</dbReference>